<keyword evidence="4" id="KW-0378">Hydrolase</keyword>
<dbReference type="PANTHER" id="PTHR10381">
    <property type="entry name" value="ATP-DEPENDENT CLP PROTEASE PROTEOLYTIC SUBUNIT"/>
    <property type="match status" value="1"/>
</dbReference>
<dbReference type="PANTHER" id="PTHR10381:SF70">
    <property type="entry name" value="ATP-DEPENDENT CLP PROTEASE PROTEOLYTIC SUBUNIT"/>
    <property type="match status" value="1"/>
</dbReference>
<dbReference type="GO" id="GO:0051117">
    <property type="term" value="F:ATPase binding"/>
    <property type="evidence" value="ECO:0007669"/>
    <property type="project" value="TreeGrafter"/>
</dbReference>
<accession>A0A926D5J0</accession>
<keyword evidence="2" id="KW-0963">Cytoplasm</keyword>
<evidence type="ECO:0000256" key="4">
    <source>
        <dbReference type="ARBA" id="ARBA00022801"/>
    </source>
</evidence>
<proteinExistence type="inferred from homology"/>
<dbReference type="CDD" id="cd07016">
    <property type="entry name" value="S14_ClpP_1"/>
    <property type="match status" value="1"/>
</dbReference>
<dbReference type="NCBIfam" id="NF045542">
    <property type="entry name" value="Clp_rel_HeadMat"/>
    <property type="match status" value="1"/>
</dbReference>
<keyword evidence="5" id="KW-0720">Serine protease</keyword>
<reference evidence="7" key="1">
    <citation type="submission" date="2020-08" db="EMBL/GenBank/DDBJ databases">
        <title>Genome public.</title>
        <authorList>
            <person name="Liu C."/>
            <person name="Sun Q."/>
        </authorList>
    </citation>
    <scope>NUCLEOTIDE SEQUENCE</scope>
    <source>
        <strain evidence="7">NSJ-53</strain>
    </source>
</reference>
<dbReference type="AlphaFoldDB" id="A0A926D5J0"/>
<dbReference type="InterPro" id="IPR029045">
    <property type="entry name" value="ClpP/crotonase-like_dom_sf"/>
</dbReference>
<dbReference type="Gene3D" id="3.90.226.10">
    <property type="entry name" value="2-enoyl-CoA Hydratase, Chain A, domain 1"/>
    <property type="match status" value="1"/>
</dbReference>
<dbReference type="Pfam" id="PF00574">
    <property type="entry name" value="CLP_protease"/>
    <property type="match status" value="1"/>
</dbReference>
<dbReference type="Proteomes" id="UP000623172">
    <property type="component" value="Unassembled WGS sequence"/>
</dbReference>
<comment type="similarity">
    <text evidence="1 6">Belongs to the peptidase S14 family.</text>
</comment>
<dbReference type="GO" id="GO:0004252">
    <property type="term" value="F:serine-type endopeptidase activity"/>
    <property type="evidence" value="ECO:0007669"/>
    <property type="project" value="InterPro"/>
</dbReference>
<evidence type="ECO:0000313" key="8">
    <source>
        <dbReference type="Proteomes" id="UP000623172"/>
    </source>
</evidence>
<dbReference type="GO" id="GO:0004176">
    <property type="term" value="F:ATP-dependent peptidase activity"/>
    <property type="evidence" value="ECO:0007669"/>
    <property type="project" value="InterPro"/>
</dbReference>
<evidence type="ECO:0000313" key="7">
    <source>
        <dbReference type="EMBL" id="MBC8531748.1"/>
    </source>
</evidence>
<evidence type="ECO:0000256" key="2">
    <source>
        <dbReference type="ARBA" id="ARBA00022490"/>
    </source>
</evidence>
<keyword evidence="3 7" id="KW-0645">Protease</keyword>
<sequence>MEKRWIWAKDPYTDGPELLLEGTIASETWLGDEVTPQEFRADLKKQGQGKDITVKINSPGGDPFAACAIYEAFKEYRGKVTVKVVGLAASAASVVAMGGDEILMAPGASMMIHKSWAYACGNEDELVEIIGELKAIDAGMIRIYALRTGRDEAAIRAMIADGDYWMDAQEAVKMGFADRIIDHNAELKAAAQYAASVAHHGLLKAARNVKASGEMDEMEERRRILAENGR</sequence>
<name>A0A926D5J0_9FIRM</name>
<evidence type="ECO:0000256" key="5">
    <source>
        <dbReference type="ARBA" id="ARBA00022825"/>
    </source>
</evidence>
<dbReference type="PRINTS" id="PR00127">
    <property type="entry name" value="CLPPROTEASEP"/>
</dbReference>
<dbReference type="GO" id="GO:0009368">
    <property type="term" value="C:endopeptidase Clp complex"/>
    <property type="evidence" value="ECO:0007669"/>
    <property type="project" value="TreeGrafter"/>
</dbReference>
<gene>
    <name evidence="7" type="ORF">H8696_07790</name>
</gene>
<evidence type="ECO:0000256" key="1">
    <source>
        <dbReference type="ARBA" id="ARBA00007039"/>
    </source>
</evidence>
<dbReference type="RefSeq" id="WP_249316368.1">
    <property type="nucleotide sequence ID" value="NZ_JACRSR010000003.1"/>
</dbReference>
<dbReference type="InterPro" id="IPR023562">
    <property type="entry name" value="ClpP/TepA"/>
</dbReference>
<evidence type="ECO:0000256" key="6">
    <source>
        <dbReference type="RuleBase" id="RU003567"/>
    </source>
</evidence>
<protein>
    <recommendedName>
        <fullName evidence="6">ATP-dependent Clp protease proteolytic subunit</fullName>
    </recommendedName>
</protein>
<dbReference type="InterPro" id="IPR001907">
    <property type="entry name" value="ClpP"/>
</dbReference>
<dbReference type="EMBL" id="JACRSR010000003">
    <property type="protein sequence ID" value="MBC8531748.1"/>
    <property type="molecule type" value="Genomic_DNA"/>
</dbReference>
<comment type="caution">
    <text evidence="7">The sequence shown here is derived from an EMBL/GenBank/DDBJ whole genome shotgun (WGS) entry which is preliminary data.</text>
</comment>
<dbReference type="SUPFAM" id="SSF52096">
    <property type="entry name" value="ClpP/crotonase"/>
    <property type="match status" value="1"/>
</dbReference>
<evidence type="ECO:0000256" key="3">
    <source>
        <dbReference type="ARBA" id="ARBA00022670"/>
    </source>
</evidence>
<organism evidence="7 8">
    <name type="scientific">Gehongia tenuis</name>
    <dbReference type="NCBI Taxonomy" id="2763655"/>
    <lineage>
        <taxon>Bacteria</taxon>
        <taxon>Bacillati</taxon>
        <taxon>Bacillota</taxon>
        <taxon>Clostridia</taxon>
        <taxon>Christensenellales</taxon>
        <taxon>Christensenellaceae</taxon>
        <taxon>Gehongia</taxon>
    </lineage>
</organism>
<dbReference type="GO" id="GO:0006515">
    <property type="term" value="P:protein quality control for misfolded or incompletely synthesized proteins"/>
    <property type="evidence" value="ECO:0007669"/>
    <property type="project" value="TreeGrafter"/>
</dbReference>
<keyword evidence="8" id="KW-1185">Reference proteome</keyword>